<keyword evidence="2" id="KW-1185">Reference proteome</keyword>
<evidence type="ECO:0000313" key="2">
    <source>
        <dbReference type="Proteomes" id="UP000637769"/>
    </source>
</evidence>
<dbReference type="EMBL" id="BMCH01000004">
    <property type="protein sequence ID" value="GGC33059.1"/>
    <property type="molecule type" value="Genomic_DNA"/>
</dbReference>
<proteinExistence type="predicted"/>
<reference evidence="2" key="1">
    <citation type="journal article" date="2019" name="Int. J. Syst. Evol. Microbiol.">
        <title>The Global Catalogue of Microorganisms (GCM) 10K type strain sequencing project: providing services to taxonomists for standard genome sequencing and annotation.</title>
        <authorList>
            <consortium name="The Broad Institute Genomics Platform"/>
            <consortium name="The Broad Institute Genome Sequencing Center for Infectious Disease"/>
            <person name="Wu L."/>
            <person name="Ma J."/>
        </authorList>
    </citation>
    <scope>NUCLEOTIDE SEQUENCE [LARGE SCALE GENOMIC DNA]</scope>
    <source>
        <strain evidence="2">CCM 7132</strain>
    </source>
</reference>
<sequence length="131" mass="15418">MQMMANVIINCNRVYTLIYLVNIMRDAKFYLSNKEKEIFGFKKEFKVRYSSEGEIFHDFENCDLDTVVFWNSSNEALFAWWDLEGEVMKITLSFDGWSEEKSIIIIQDIISSLLQRNFHRGDGVFFSLEAG</sequence>
<gene>
    <name evidence="1" type="ORF">GCM10007207_18130</name>
</gene>
<name>A0ABQ1M0J3_9PROT</name>
<organism evidence="1 2">
    <name type="scientific">Asaia siamensis</name>
    <dbReference type="NCBI Taxonomy" id="110479"/>
    <lineage>
        <taxon>Bacteria</taxon>
        <taxon>Pseudomonadati</taxon>
        <taxon>Pseudomonadota</taxon>
        <taxon>Alphaproteobacteria</taxon>
        <taxon>Acetobacterales</taxon>
        <taxon>Acetobacteraceae</taxon>
        <taxon>Asaia</taxon>
    </lineage>
</organism>
<dbReference type="Proteomes" id="UP000637769">
    <property type="component" value="Unassembled WGS sequence"/>
</dbReference>
<accession>A0ABQ1M0J3</accession>
<protein>
    <submittedName>
        <fullName evidence="1">Uncharacterized protein</fullName>
    </submittedName>
</protein>
<dbReference type="RefSeq" id="WP_188426457.1">
    <property type="nucleotide sequence ID" value="NZ_BMCH01000004.1"/>
</dbReference>
<evidence type="ECO:0000313" key="1">
    <source>
        <dbReference type="EMBL" id="GGC33059.1"/>
    </source>
</evidence>
<comment type="caution">
    <text evidence="1">The sequence shown here is derived from an EMBL/GenBank/DDBJ whole genome shotgun (WGS) entry which is preliminary data.</text>
</comment>